<keyword evidence="4" id="KW-1185">Reference proteome</keyword>
<proteinExistence type="predicted"/>
<dbReference type="AlphaFoldDB" id="A0AAJ2ZA68"/>
<evidence type="ECO:0000313" key="2">
    <source>
        <dbReference type="EMBL" id="NES26320.1"/>
    </source>
</evidence>
<dbReference type="EMBL" id="CP045309">
    <property type="protein sequence ID" value="QGL50500.1"/>
    <property type="molecule type" value="Genomic_DNA"/>
</dbReference>
<reference evidence="3 4" key="1">
    <citation type="submission" date="2019-10" db="EMBL/GenBank/DDBJ databases">
        <title>Genome Sequence of Micromonospora terminaliae DSM 101760.</title>
        <authorList>
            <person name="Guo L."/>
        </authorList>
    </citation>
    <scope>NUCLEOTIDE SEQUENCE [LARGE SCALE GENOMIC DNA]</scope>
    <source>
        <strain evidence="3 4">DSM 101760</strain>
    </source>
</reference>
<accession>A0AAJ2ZA68</accession>
<dbReference type="Proteomes" id="UP000477779">
    <property type="component" value="Unassembled WGS sequence"/>
</dbReference>
<evidence type="ECO:0000313" key="4">
    <source>
        <dbReference type="Proteomes" id="UP000402241"/>
    </source>
</evidence>
<dbReference type="EMBL" id="JAAHBZ010000001">
    <property type="protein sequence ID" value="NES26320.1"/>
    <property type="molecule type" value="Genomic_DNA"/>
</dbReference>
<organism evidence="2 5">
    <name type="scientific">Micromonospora terminaliae</name>
    <dbReference type="NCBI Taxonomy" id="1914461"/>
    <lineage>
        <taxon>Bacteria</taxon>
        <taxon>Bacillati</taxon>
        <taxon>Actinomycetota</taxon>
        <taxon>Actinomycetes</taxon>
        <taxon>Micromonosporales</taxon>
        <taxon>Micromonosporaceae</taxon>
        <taxon>Micromonospora</taxon>
    </lineage>
</organism>
<dbReference type="Proteomes" id="UP000402241">
    <property type="component" value="Chromosome"/>
</dbReference>
<sequence>MVLLLDVVSRSAVVRCCSPAWLLAWLLGLLGFSVGSLVMQCEGQQPRSTSCHALAVIAQWRRVARISVAALVAMLCGACGTDQPEARSEPMQDSATASGQNSSDARITVPASYTGAGKRFPDVDPDSVRDVSTLGVASICLDRPGRVTINEIQPEMSTGEIRVEAFALVPWDSSSDGSKIPLSHDPAVFDRAVACAPDDLYARDKGAAQVALQLRVRKVGPHTAVAEQLVLRYTSGGHPYEFSLRWSIALCAPDDVKTRQCKPLG</sequence>
<protein>
    <submittedName>
        <fullName evidence="2">Uncharacterized protein</fullName>
    </submittedName>
</protein>
<evidence type="ECO:0000256" key="1">
    <source>
        <dbReference type="SAM" id="MobiDB-lite"/>
    </source>
</evidence>
<evidence type="ECO:0000313" key="3">
    <source>
        <dbReference type="EMBL" id="QGL50500.1"/>
    </source>
</evidence>
<evidence type="ECO:0000313" key="5">
    <source>
        <dbReference type="Proteomes" id="UP000477779"/>
    </source>
</evidence>
<feature type="region of interest" description="Disordered" evidence="1">
    <location>
        <begin position="84"/>
        <end position="105"/>
    </location>
</feature>
<reference evidence="2 5" key="2">
    <citation type="submission" date="2020-02" db="EMBL/GenBank/DDBJ databases">
        <title>WGS of Micromonospora spp. isolated from hot spring.</title>
        <authorList>
            <person name="Thawai C."/>
        </authorList>
    </citation>
    <scope>NUCLEOTIDE SEQUENCE [LARGE SCALE GENOMIC DNA]</scope>
    <source>
        <strain evidence="2 5">TMS7</strain>
    </source>
</reference>
<feature type="compositionally biased region" description="Polar residues" evidence="1">
    <location>
        <begin position="91"/>
        <end position="105"/>
    </location>
</feature>
<dbReference type="RefSeq" id="WP_154229643.1">
    <property type="nucleotide sequence ID" value="NZ_CP045309.1"/>
</dbReference>
<name>A0AAJ2ZA68_9ACTN</name>
<gene>
    <name evidence="2" type="ORF">G3561_01940</name>
    <name evidence="3" type="ORF">GCE86_27865</name>
</gene>